<dbReference type="GO" id="GO:0042597">
    <property type="term" value="C:periplasmic space"/>
    <property type="evidence" value="ECO:0007669"/>
    <property type="project" value="UniProtKB-ARBA"/>
</dbReference>
<dbReference type="Gene3D" id="3.90.76.10">
    <property type="entry name" value="Dipeptide-binding Protein, Domain 1"/>
    <property type="match status" value="1"/>
</dbReference>
<dbReference type="InterPro" id="IPR030678">
    <property type="entry name" value="Peptide/Ni-bd"/>
</dbReference>
<organism evidence="7 8">
    <name type="scientific">Dulcicalothrix desertica PCC 7102</name>
    <dbReference type="NCBI Taxonomy" id="232991"/>
    <lineage>
        <taxon>Bacteria</taxon>
        <taxon>Bacillati</taxon>
        <taxon>Cyanobacteriota</taxon>
        <taxon>Cyanophyceae</taxon>
        <taxon>Nostocales</taxon>
        <taxon>Calotrichaceae</taxon>
        <taxon>Dulcicalothrix</taxon>
    </lineage>
</organism>
<dbReference type="CDD" id="cd08519">
    <property type="entry name" value="PBP2_NikA_DppA_OppA_like_20"/>
    <property type="match status" value="1"/>
</dbReference>
<keyword evidence="8" id="KW-1185">Reference proteome</keyword>
<feature type="domain" description="Solute-binding protein family 5" evidence="6">
    <location>
        <begin position="82"/>
        <end position="447"/>
    </location>
</feature>
<name>A0A433VQS3_9CYAN</name>
<evidence type="ECO:0000313" key="7">
    <source>
        <dbReference type="EMBL" id="RUT08401.1"/>
    </source>
</evidence>
<dbReference type="Gene3D" id="3.40.190.10">
    <property type="entry name" value="Periplasmic binding protein-like II"/>
    <property type="match status" value="1"/>
</dbReference>
<reference evidence="7" key="1">
    <citation type="submission" date="2018-12" db="EMBL/GenBank/DDBJ databases">
        <authorList>
            <person name="Will S."/>
            <person name="Neumann-Schaal M."/>
            <person name="Henke P."/>
        </authorList>
    </citation>
    <scope>NUCLEOTIDE SEQUENCE</scope>
    <source>
        <strain evidence="7">PCC 7102</strain>
    </source>
</reference>
<evidence type="ECO:0000313" key="8">
    <source>
        <dbReference type="Proteomes" id="UP000271624"/>
    </source>
</evidence>
<protein>
    <submittedName>
        <fullName evidence="7">Peptide ABC transporter substrate-binding protein</fullName>
    </submittedName>
</protein>
<dbReference type="PANTHER" id="PTHR30290:SF10">
    <property type="entry name" value="PERIPLASMIC OLIGOPEPTIDE-BINDING PROTEIN-RELATED"/>
    <property type="match status" value="1"/>
</dbReference>
<dbReference type="EMBL" id="RSCL01000003">
    <property type="protein sequence ID" value="RUT08401.1"/>
    <property type="molecule type" value="Genomic_DNA"/>
</dbReference>
<accession>A0A433VQS3</accession>
<dbReference type="PANTHER" id="PTHR30290">
    <property type="entry name" value="PERIPLASMIC BINDING COMPONENT OF ABC TRANSPORTER"/>
    <property type="match status" value="1"/>
</dbReference>
<comment type="similarity">
    <text evidence="2">Belongs to the bacterial solute-binding protein 5 family.</text>
</comment>
<dbReference type="InterPro" id="IPR000914">
    <property type="entry name" value="SBP_5_dom"/>
</dbReference>
<feature type="chain" id="PRO_5030092585" evidence="5">
    <location>
        <begin position="28"/>
        <end position="539"/>
    </location>
</feature>
<evidence type="ECO:0000256" key="5">
    <source>
        <dbReference type="SAM" id="SignalP"/>
    </source>
</evidence>
<reference evidence="7" key="2">
    <citation type="journal article" date="2019" name="Genome Biol. Evol.">
        <title>Day and night: Metabolic profiles and evolutionary relationships of six axenic non-marine cyanobacteria.</title>
        <authorList>
            <person name="Will S.E."/>
            <person name="Henke P."/>
            <person name="Boedeker C."/>
            <person name="Huang S."/>
            <person name="Brinkmann H."/>
            <person name="Rohde M."/>
            <person name="Jarek M."/>
            <person name="Friedl T."/>
            <person name="Seufert S."/>
            <person name="Schumacher M."/>
            <person name="Overmann J."/>
            <person name="Neumann-Schaal M."/>
            <person name="Petersen J."/>
        </authorList>
    </citation>
    <scope>NUCLEOTIDE SEQUENCE [LARGE SCALE GENOMIC DNA]</scope>
    <source>
        <strain evidence="7">PCC 7102</strain>
    </source>
</reference>
<evidence type="ECO:0000256" key="1">
    <source>
        <dbReference type="ARBA" id="ARBA00004196"/>
    </source>
</evidence>
<gene>
    <name evidence="7" type="ORF">DSM106972_015690</name>
</gene>
<evidence type="ECO:0000256" key="2">
    <source>
        <dbReference type="ARBA" id="ARBA00005695"/>
    </source>
</evidence>
<dbReference type="InterPro" id="IPR039424">
    <property type="entry name" value="SBP_5"/>
</dbReference>
<dbReference type="GO" id="GO:0030313">
    <property type="term" value="C:cell envelope"/>
    <property type="evidence" value="ECO:0007669"/>
    <property type="project" value="UniProtKB-SubCell"/>
</dbReference>
<dbReference type="AlphaFoldDB" id="A0A433VQS3"/>
<sequence>MRRFGRAKLVISLFCLCLLLAVGSAFSPQFTTPVSANDSRITIGTTNKPRTLDPADAYETGSLGLIYNMSDRLYTYKVGSTEIEPQLATALPKISADGLTYTMPLRQGVVFHDGTPFNAKAMAFSLERFIKNGGKPAFLLGDIVESATATGEYELTIKLKKQFAAFPSLLAFAGVCAVSPKAYEIGEGKFTPNVFIGTGPYKLVNFATDKIQFDVFDRYWGKKPLNQGVTVQILSSGVNIYNAFRKKSIDVAGMSMDADQIRSLQKNVEKGDWQAIANNGSVISFMAVNRNQKPLDNPLVRQAIAAMLDRSIVLERVLYGQGQALFSMVPNTFDVYKPVFREEYGANGNVEKAQKLLKQAGFTRENPAKVELWYRSNIPTTGLTAVVIKAIANKTMDGLLQIQTNGIDSTSFYKNAPQGVYPLSLVEWYPDFLDPDNYVQPFLQCEKGTPEKGCEKGGSVSQGSFYYNENMNQLIEAQRKEQDPAKRKQIFAQIQEILAKDVPYIPLWQEQDYLFAQNGVKGVKQDASQLLIYSGITKN</sequence>
<keyword evidence="4 5" id="KW-0732">Signal</keyword>
<dbReference type="Proteomes" id="UP000271624">
    <property type="component" value="Unassembled WGS sequence"/>
</dbReference>
<dbReference type="PIRSF" id="PIRSF002741">
    <property type="entry name" value="MppA"/>
    <property type="match status" value="1"/>
</dbReference>
<feature type="signal peptide" evidence="5">
    <location>
        <begin position="1"/>
        <end position="27"/>
    </location>
</feature>
<evidence type="ECO:0000256" key="4">
    <source>
        <dbReference type="ARBA" id="ARBA00022729"/>
    </source>
</evidence>
<dbReference type="SUPFAM" id="SSF53850">
    <property type="entry name" value="Periplasmic binding protein-like II"/>
    <property type="match status" value="1"/>
</dbReference>
<dbReference type="Gene3D" id="3.10.105.10">
    <property type="entry name" value="Dipeptide-binding Protein, Domain 3"/>
    <property type="match status" value="1"/>
</dbReference>
<comment type="subcellular location">
    <subcellularLocation>
        <location evidence="1">Cell envelope</location>
    </subcellularLocation>
</comment>
<dbReference type="GO" id="GO:1904680">
    <property type="term" value="F:peptide transmembrane transporter activity"/>
    <property type="evidence" value="ECO:0007669"/>
    <property type="project" value="TreeGrafter"/>
</dbReference>
<evidence type="ECO:0000259" key="6">
    <source>
        <dbReference type="Pfam" id="PF00496"/>
    </source>
</evidence>
<dbReference type="GO" id="GO:0043190">
    <property type="term" value="C:ATP-binding cassette (ABC) transporter complex"/>
    <property type="evidence" value="ECO:0007669"/>
    <property type="project" value="InterPro"/>
</dbReference>
<dbReference type="Pfam" id="PF00496">
    <property type="entry name" value="SBP_bac_5"/>
    <property type="match status" value="1"/>
</dbReference>
<evidence type="ECO:0000256" key="3">
    <source>
        <dbReference type="ARBA" id="ARBA00022448"/>
    </source>
</evidence>
<proteinExistence type="inferred from homology"/>
<comment type="caution">
    <text evidence="7">The sequence shown here is derived from an EMBL/GenBank/DDBJ whole genome shotgun (WGS) entry which is preliminary data.</text>
</comment>
<keyword evidence="3" id="KW-0813">Transport</keyword>
<dbReference type="GO" id="GO:0015833">
    <property type="term" value="P:peptide transport"/>
    <property type="evidence" value="ECO:0007669"/>
    <property type="project" value="TreeGrafter"/>
</dbReference>